<keyword evidence="2" id="KW-1185">Reference proteome</keyword>
<dbReference type="RefSeq" id="WP_189060173.1">
    <property type="nucleotide sequence ID" value="NZ_BMMK01000022.1"/>
</dbReference>
<organism evidence="1 2">
    <name type="scientific">Longimycelium tulufanense</name>
    <dbReference type="NCBI Taxonomy" id="907463"/>
    <lineage>
        <taxon>Bacteria</taxon>
        <taxon>Bacillati</taxon>
        <taxon>Actinomycetota</taxon>
        <taxon>Actinomycetes</taxon>
        <taxon>Pseudonocardiales</taxon>
        <taxon>Pseudonocardiaceae</taxon>
        <taxon>Longimycelium</taxon>
    </lineage>
</organism>
<dbReference type="Proteomes" id="UP000637578">
    <property type="component" value="Unassembled WGS sequence"/>
</dbReference>
<sequence>MPGPLPTDREQLRHLLLNLLAALDTAPPSVLKAVAAERQRDLRGGCAPDAPSLTAADRLAMLVTAVGKVAHENGVEASDFPDKLRDTLIRVVAIGLGWLDHLGDPLDPDEADEPDEFDSPF</sequence>
<dbReference type="EMBL" id="BMMK01000022">
    <property type="protein sequence ID" value="GGM67500.1"/>
    <property type="molecule type" value="Genomic_DNA"/>
</dbReference>
<reference evidence="1" key="1">
    <citation type="journal article" date="2014" name="Int. J. Syst. Evol. Microbiol.">
        <title>Complete genome sequence of Corynebacterium casei LMG S-19264T (=DSM 44701T), isolated from a smear-ripened cheese.</title>
        <authorList>
            <consortium name="US DOE Joint Genome Institute (JGI-PGF)"/>
            <person name="Walter F."/>
            <person name="Albersmeier A."/>
            <person name="Kalinowski J."/>
            <person name="Ruckert C."/>
        </authorList>
    </citation>
    <scope>NUCLEOTIDE SEQUENCE</scope>
    <source>
        <strain evidence="1">CGMCC 4.5737</strain>
    </source>
</reference>
<dbReference type="AlphaFoldDB" id="A0A8J3CAZ8"/>
<name>A0A8J3CAZ8_9PSEU</name>
<proteinExistence type="predicted"/>
<evidence type="ECO:0000313" key="2">
    <source>
        <dbReference type="Proteomes" id="UP000637578"/>
    </source>
</evidence>
<accession>A0A8J3CAZ8</accession>
<comment type="caution">
    <text evidence="1">The sequence shown here is derived from an EMBL/GenBank/DDBJ whole genome shotgun (WGS) entry which is preliminary data.</text>
</comment>
<reference evidence="1" key="2">
    <citation type="submission" date="2020-09" db="EMBL/GenBank/DDBJ databases">
        <authorList>
            <person name="Sun Q."/>
            <person name="Zhou Y."/>
        </authorList>
    </citation>
    <scope>NUCLEOTIDE SEQUENCE</scope>
    <source>
        <strain evidence="1">CGMCC 4.5737</strain>
    </source>
</reference>
<gene>
    <name evidence="1" type="ORF">GCM10012275_42620</name>
</gene>
<protein>
    <submittedName>
        <fullName evidence="1">Uncharacterized protein</fullName>
    </submittedName>
</protein>
<evidence type="ECO:0000313" key="1">
    <source>
        <dbReference type="EMBL" id="GGM67500.1"/>
    </source>
</evidence>